<proteinExistence type="predicted"/>
<evidence type="ECO:0000256" key="1">
    <source>
        <dbReference type="SAM" id="Phobius"/>
    </source>
</evidence>
<keyword evidence="1" id="KW-0472">Membrane</keyword>
<dbReference type="OrthoDB" id="4570424at2"/>
<evidence type="ECO:0000313" key="3">
    <source>
        <dbReference type="Proteomes" id="UP000322244"/>
    </source>
</evidence>
<keyword evidence="1" id="KW-0812">Transmembrane</keyword>
<gene>
    <name evidence="2" type="ORF">FOY51_20180</name>
</gene>
<evidence type="ECO:0000313" key="2">
    <source>
        <dbReference type="EMBL" id="KAA0021221.1"/>
    </source>
</evidence>
<dbReference type="EMBL" id="VLNY01000011">
    <property type="protein sequence ID" value="KAA0021221.1"/>
    <property type="molecule type" value="Genomic_DNA"/>
</dbReference>
<feature type="transmembrane region" description="Helical" evidence="1">
    <location>
        <begin position="44"/>
        <end position="65"/>
    </location>
</feature>
<keyword evidence="1" id="KW-1133">Transmembrane helix</keyword>
<dbReference type="RefSeq" id="WP_149432054.1">
    <property type="nucleotide sequence ID" value="NZ_VLNY01000011.1"/>
</dbReference>
<accession>A0A5A7SAH9</accession>
<dbReference type="Proteomes" id="UP000322244">
    <property type="component" value="Unassembled WGS sequence"/>
</dbReference>
<reference evidence="2 3" key="1">
    <citation type="submission" date="2019-07" db="EMBL/GenBank/DDBJ databases">
        <title>Rhodococcus cavernicolus sp. nov., isolated from a cave.</title>
        <authorList>
            <person name="Lee S.D."/>
        </authorList>
    </citation>
    <scope>NUCLEOTIDE SEQUENCE [LARGE SCALE GENOMIC DNA]</scope>
    <source>
        <strain evidence="2 3">C1-24</strain>
    </source>
</reference>
<keyword evidence="3" id="KW-1185">Reference proteome</keyword>
<dbReference type="AlphaFoldDB" id="A0A5A7SAH9"/>
<name>A0A5A7SAH9_9NOCA</name>
<comment type="caution">
    <text evidence="2">The sequence shown here is derived from an EMBL/GenBank/DDBJ whole genome shotgun (WGS) entry which is preliminary data.</text>
</comment>
<sequence length="72" mass="7661">MPENSTREPGKKLLYVATALFAVGLLAIVAIFVIAAVSDTEPGIVFYLIALAAPIGFLLAIFSALRSGRRVR</sequence>
<organism evidence="2 3">
    <name type="scientific">Antrihabitans cavernicola</name>
    <dbReference type="NCBI Taxonomy" id="2495913"/>
    <lineage>
        <taxon>Bacteria</taxon>
        <taxon>Bacillati</taxon>
        <taxon>Actinomycetota</taxon>
        <taxon>Actinomycetes</taxon>
        <taxon>Mycobacteriales</taxon>
        <taxon>Nocardiaceae</taxon>
        <taxon>Antrihabitans</taxon>
    </lineage>
</organism>
<feature type="transmembrane region" description="Helical" evidence="1">
    <location>
        <begin position="12"/>
        <end position="38"/>
    </location>
</feature>
<protein>
    <submittedName>
        <fullName evidence="2">Uncharacterized protein</fullName>
    </submittedName>
</protein>